<dbReference type="InterPro" id="IPR002822">
    <property type="entry name" value="Ni_insertion"/>
</dbReference>
<organism evidence="2 3">
    <name type="scientific">Aerophobetes bacterium</name>
    <dbReference type="NCBI Taxonomy" id="2030807"/>
    <lineage>
        <taxon>Bacteria</taxon>
        <taxon>Candidatus Aerophobota</taxon>
    </lineage>
</organism>
<dbReference type="EMBL" id="SOJT01000114">
    <property type="protein sequence ID" value="TET28848.1"/>
    <property type="molecule type" value="Genomic_DNA"/>
</dbReference>
<reference evidence="2 3" key="1">
    <citation type="submission" date="2019-03" db="EMBL/GenBank/DDBJ databases">
        <title>Metabolic potential of uncultured bacteria and archaea associated with petroleum seepage in deep-sea sediments.</title>
        <authorList>
            <person name="Dong X."/>
            <person name="Hubert C."/>
        </authorList>
    </citation>
    <scope>NUCLEOTIDE SEQUENCE [LARGE SCALE GENOMIC DNA]</scope>
    <source>
        <strain evidence="2">E44_bin3</strain>
    </source>
</reference>
<dbReference type="PANTHER" id="PTHR36566">
    <property type="entry name" value="NICKEL INSERTION PROTEIN-RELATED"/>
    <property type="match status" value="1"/>
</dbReference>
<dbReference type="PANTHER" id="PTHR36566:SF1">
    <property type="entry name" value="PYRIDINIUM-3,5-BISTHIOCARBOXYLIC ACID MONONUCLEOTIDE NICKEL INSERTION PROTEIN"/>
    <property type="match status" value="1"/>
</dbReference>
<comment type="caution">
    <text evidence="2">The sequence shown here is derived from an EMBL/GenBank/DDBJ whole genome shotgun (WGS) entry which is preliminary data.</text>
</comment>
<protein>
    <submittedName>
        <fullName evidence="2">DUF111 family protein</fullName>
    </submittedName>
</protein>
<sequence length="254" mass="27798">MTNLKLFLNPQTGMSGDMMVGALVDLGAGTSKIKSAMEVAGQFLGEARVRIYSQKKIDTLATRVDVFFEPFSHQLHREEVNKALREAVKRLGLPEAYAQFAQESLSILLDAEEDAHREIPGFTNSSHLHEAADILMDILGSAVALEELGFFPGKNIYCLEPVYVGGGKVSFSHGTFPVPAPATRRILERYKIPYRKGPVEVELLTPTGATLLARMVAGFLAREKKEGLVVRKRAYGAGAMDLDVPNLLEVIVAQ</sequence>
<dbReference type="AlphaFoldDB" id="A0A523TEU8"/>
<gene>
    <name evidence="2" type="ORF">E3J68_02685</name>
</gene>
<proteinExistence type="predicted"/>
<name>A0A523TEU8_UNCAE</name>
<dbReference type="Proteomes" id="UP000316517">
    <property type="component" value="Unassembled WGS sequence"/>
</dbReference>
<accession>A0A523TEU8</accession>
<dbReference type="Pfam" id="PF01969">
    <property type="entry name" value="Ni_insertion"/>
    <property type="match status" value="1"/>
</dbReference>
<evidence type="ECO:0000313" key="2">
    <source>
        <dbReference type="EMBL" id="TET28848.1"/>
    </source>
</evidence>
<evidence type="ECO:0000256" key="1">
    <source>
        <dbReference type="ARBA" id="ARBA00022596"/>
    </source>
</evidence>
<keyword evidence="1" id="KW-0533">Nickel</keyword>
<evidence type="ECO:0000313" key="3">
    <source>
        <dbReference type="Proteomes" id="UP000316517"/>
    </source>
</evidence>